<feature type="region of interest" description="Disordered" evidence="1">
    <location>
        <begin position="95"/>
        <end position="189"/>
    </location>
</feature>
<dbReference type="RefSeq" id="XP_053578369.1">
    <property type="nucleotide sequence ID" value="XM_053734803.1"/>
</dbReference>
<feature type="compositionally biased region" description="Basic and acidic residues" evidence="1">
    <location>
        <begin position="95"/>
        <end position="167"/>
    </location>
</feature>
<organism evidence="2 3">
    <name type="scientific">Caenorhabditis remanei</name>
    <name type="common">Caenorhabditis vulgaris</name>
    <dbReference type="NCBI Taxonomy" id="31234"/>
    <lineage>
        <taxon>Eukaryota</taxon>
        <taxon>Metazoa</taxon>
        <taxon>Ecdysozoa</taxon>
        <taxon>Nematoda</taxon>
        <taxon>Chromadorea</taxon>
        <taxon>Rhabditida</taxon>
        <taxon>Rhabditina</taxon>
        <taxon>Rhabditomorpha</taxon>
        <taxon>Rhabditoidea</taxon>
        <taxon>Rhabditidae</taxon>
        <taxon>Peloderinae</taxon>
        <taxon>Caenorhabditis</taxon>
    </lineage>
</organism>
<dbReference type="CTD" id="78777426"/>
<dbReference type="AlphaFoldDB" id="A0A6A5FTY4"/>
<reference evidence="2 3" key="1">
    <citation type="submission" date="2019-12" db="EMBL/GenBank/DDBJ databases">
        <title>Chromosome-level assembly of the Caenorhabditis remanei genome.</title>
        <authorList>
            <person name="Teterina A.A."/>
            <person name="Willis J.H."/>
            <person name="Phillips P.C."/>
        </authorList>
    </citation>
    <scope>NUCLEOTIDE SEQUENCE [LARGE SCALE GENOMIC DNA]</scope>
    <source>
        <strain evidence="2 3">PX506</strain>
        <tissue evidence="2">Whole organism</tissue>
    </source>
</reference>
<dbReference type="GeneID" id="78777426"/>
<dbReference type="KEGG" id="crq:GCK72_022403"/>
<evidence type="ECO:0000313" key="2">
    <source>
        <dbReference type="EMBL" id="KAF1745955.1"/>
    </source>
</evidence>
<evidence type="ECO:0000256" key="1">
    <source>
        <dbReference type="SAM" id="MobiDB-lite"/>
    </source>
</evidence>
<dbReference type="EMBL" id="WUAV01000006">
    <property type="protein sequence ID" value="KAF1745955.1"/>
    <property type="molecule type" value="Genomic_DNA"/>
</dbReference>
<proteinExistence type="predicted"/>
<comment type="caution">
    <text evidence="2">The sequence shown here is derived from an EMBL/GenBank/DDBJ whole genome shotgun (WGS) entry which is preliminary data.</text>
</comment>
<feature type="compositionally biased region" description="Basic and acidic residues" evidence="1">
    <location>
        <begin position="176"/>
        <end position="189"/>
    </location>
</feature>
<protein>
    <submittedName>
        <fullName evidence="2">Uncharacterized protein</fullName>
    </submittedName>
</protein>
<evidence type="ECO:0000313" key="3">
    <source>
        <dbReference type="Proteomes" id="UP000483820"/>
    </source>
</evidence>
<accession>A0A6A5FTY4</accession>
<gene>
    <name evidence="2" type="ORF">GCK72_022403</name>
</gene>
<dbReference type="Proteomes" id="UP000483820">
    <property type="component" value="Chromosome X"/>
</dbReference>
<sequence>MGSMHRVYQAVWPRAFCLQKAKKECFEIGERTCSSLNTQCRGEGERIDFSSVVSPSISIHSSIGLEAARESEDRKLISDHNAQVGDLQRQIEARDAKMRKANEKNEARAEETKEMEEKHQTETEKLKSNHKDQVAELQKQIKDRDAKIREANDKMRENERNKIERTFWLKNSKRRLREEDSEKEQKSQR</sequence>
<name>A0A6A5FTY4_CAERE</name>